<evidence type="ECO:0000256" key="1">
    <source>
        <dbReference type="ARBA" id="ARBA00007806"/>
    </source>
</evidence>
<dbReference type="InterPro" id="IPR048395">
    <property type="entry name" value="Glyco_hydro_31_C"/>
</dbReference>
<dbReference type="SUPFAM" id="SSF74650">
    <property type="entry name" value="Galactose mutarotase-like"/>
    <property type="match status" value="1"/>
</dbReference>
<dbReference type="InterPro" id="IPR033403">
    <property type="entry name" value="DUF5110"/>
</dbReference>
<dbReference type="InterPro" id="IPR013780">
    <property type="entry name" value="Glyco_hydro_b"/>
</dbReference>
<dbReference type="InterPro" id="IPR017853">
    <property type="entry name" value="GH"/>
</dbReference>
<comment type="caution">
    <text evidence="5">The sequence shown here is derived from an EMBL/GenBank/DDBJ whole genome shotgun (WGS) entry which is preliminary data.</text>
</comment>
<gene>
    <name evidence="5" type="ORF">MBESOW_P0109</name>
</gene>
<evidence type="ECO:0000256" key="2">
    <source>
        <dbReference type="RuleBase" id="RU361185"/>
    </source>
</evidence>
<sequence length="969" mass="108976">MKTLSRLALCALLATSSTAALAGSFQKVDHGIIVSPDKGPAKRVRILAFGDEAFRVTAIPDENFEAVSDGVMVTAKPDGDPVISEDRGTVTLKLPSATARVNLTSGQVSFLDGSGKAILSESSRAAFEPKTVEGQKFLAVRQQFNRGTDEGFYGLGQHQNGQMNYRGEDVELAQHNMDIAVPFVVSTRNYGLLWNNNSITRFGNPKSYALAGSEGDGLKIVGTDGKPGWTAQYYLGDRLAVTQSEKVINYQYIRDNMRWPEAAKAQTVASTAGQNTAGNAVQTQRVIWSGKVTPGKSGLHRFRLYSSSYVKVFVNGKEVLERWRQNWNPWYHNFDVPLTAGKAADIRVEWEPNAGYIALVHNDPIPDADRYSLSFTSELGQAVDYFVTAAKDMDGAIAGYRKLTGKSAMLPEWAYGFWQSRQRYETQDQLLDVVREFRRRNLPLDNIVLDWRYWEDDNWGCHCVDKTRFADAKGMVDEVHALNARIMISVWPKFYPTTDNYKELDKIGGIYRRMVEQRPGESKDPKYISKMYRDWVGPGYANAFYDPYNPKAQDIYWRQIRENLGDLGFDAWWLDADEPDFHSNLSIEERAYRMSPTAKGPGAALFNSFPLVHSEGVYQRQLISKPNVRPFILSRSGFGGIQRAGTAVWSGDVASRWDDLRDQISAGVNLSMSGIPNWTHDIGGFALEDRYTKQDPAHIDEWRELNLRWFQFGAFTPLFRSHGEAPKREIYEIAPAGSPMYSSMEWYLKLRYRLMPYIYTLAGDTWQKDGTIMRGLVMDFPADLKARNINDEYMFGGAFLVAPVTEFKARSRQVYLPAGADWYDFNSGAYYKGGQEIRAEAPYERMPLFVRSGSIVPTGPEIEYTREEPDGPIVLHIFTGADGSFSLYEDDGTSEGYKRGEYTRIPIQWNEAKGELTIGKREGGHGGMTSKRAISVRFYDKGTSRPVDFAENGKSAVVYDGSAVTVRKP</sequence>
<dbReference type="SUPFAM" id="SSF51445">
    <property type="entry name" value="(Trans)glycosidases"/>
    <property type="match status" value="1"/>
</dbReference>
<comment type="similarity">
    <text evidence="1 2">Belongs to the glycosyl hydrolase 31 family.</text>
</comment>
<dbReference type="Pfam" id="PF07691">
    <property type="entry name" value="PA14"/>
    <property type="match status" value="1"/>
</dbReference>
<dbReference type="SMART" id="SM00758">
    <property type="entry name" value="PA14"/>
    <property type="match status" value="1"/>
</dbReference>
<dbReference type="EMBL" id="BBQY01000001">
    <property type="protein sequence ID" value="GBH28856.1"/>
    <property type="molecule type" value="Genomic_DNA"/>
</dbReference>
<dbReference type="InterPro" id="IPR011013">
    <property type="entry name" value="Gal_mutarotase_sf_dom"/>
</dbReference>
<organism evidence="5 6">
    <name type="scientific">Sphingobium xenophagum</name>
    <dbReference type="NCBI Taxonomy" id="121428"/>
    <lineage>
        <taxon>Bacteria</taxon>
        <taxon>Pseudomonadati</taxon>
        <taxon>Pseudomonadota</taxon>
        <taxon>Alphaproteobacteria</taxon>
        <taxon>Sphingomonadales</taxon>
        <taxon>Sphingomonadaceae</taxon>
        <taxon>Sphingobium</taxon>
    </lineage>
</organism>
<dbReference type="CDD" id="cd06591">
    <property type="entry name" value="GH31_xylosidase_XylS"/>
    <property type="match status" value="1"/>
</dbReference>
<dbReference type="SUPFAM" id="SSF56988">
    <property type="entry name" value="Anthrax protective antigen"/>
    <property type="match status" value="1"/>
</dbReference>
<evidence type="ECO:0000259" key="4">
    <source>
        <dbReference type="PROSITE" id="PS51820"/>
    </source>
</evidence>
<dbReference type="GO" id="GO:0030246">
    <property type="term" value="F:carbohydrate binding"/>
    <property type="evidence" value="ECO:0007669"/>
    <property type="project" value="InterPro"/>
</dbReference>
<dbReference type="AlphaFoldDB" id="A0A401IWY0"/>
<dbReference type="PROSITE" id="PS51820">
    <property type="entry name" value="PA14"/>
    <property type="match status" value="1"/>
</dbReference>
<dbReference type="Gene3D" id="3.20.20.80">
    <property type="entry name" value="Glycosidases"/>
    <property type="match status" value="1"/>
</dbReference>
<name>A0A401IWY0_SPHXE</name>
<dbReference type="InterPro" id="IPR000322">
    <property type="entry name" value="Glyco_hydro_31_TIM"/>
</dbReference>
<dbReference type="PANTHER" id="PTHR43863:SF2">
    <property type="entry name" value="MALTASE-GLUCOAMYLASE"/>
    <property type="match status" value="1"/>
</dbReference>
<accession>A0A401IWY0</accession>
<keyword evidence="2 5" id="KW-0378">Hydrolase</keyword>
<dbReference type="Gene3D" id="2.60.120.380">
    <property type="match status" value="1"/>
</dbReference>
<dbReference type="InterPro" id="IPR051816">
    <property type="entry name" value="Glycosyl_Hydrolase_31"/>
</dbReference>
<dbReference type="CDD" id="cd14752">
    <property type="entry name" value="GH31_N"/>
    <property type="match status" value="1"/>
</dbReference>
<evidence type="ECO:0000256" key="3">
    <source>
        <dbReference type="SAM" id="SignalP"/>
    </source>
</evidence>
<dbReference type="InterPro" id="IPR011658">
    <property type="entry name" value="PA14_dom"/>
</dbReference>
<keyword evidence="2" id="KW-0326">Glycosidase</keyword>
<evidence type="ECO:0000313" key="6">
    <source>
        <dbReference type="Proteomes" id="UP000290975"/>
    </source>
</evidence>
<dbReference type="InterPro" id="IPR037524">
    <property type="entry name" value="PA14/GLEYA"/>
</dbReference>
<dbReference type="GO" id="GO:0005975">
    <property type="term" value="P:carbohydrate metabolic process"/>
    <property type="evidence" value="ECO:0007669"/>
    <property type="project" value="InterPro"/>
</dbReference>
<keyword evidence="6" id="KW-1185">Reference proteome</keyword>
<feature type="signal peptide" evidence="3">
    <location>
        <begin position="1"/>
        <end position="22"/>
    </location>
</feature>
<feature type="chain" id="PRO_5019515588" evidence="3">
    <location>
        <begin position="23"/>
        <end position="969"/>
    </location>
</feature>
<keyword evidence="3" id="KW-0732">Signal</keyword>
<dbReference type="GO" id="GO:0004553">
    <property type="term" value="F:hydrolase activity, hydrolyzing O-glycosyl compounds"/>
    <property type="evidence" value="ECO:0007669"/>
    <property type="project" value="InterPro"/>
</dbReference>
<dbReference type="RefSeq" id="WP_130751634.1">
    <property type="nucleotide sequence ID" value="NZ_BBQY01000001.1"/>
</dbReference>
<proteinExistence type="inferred from homology"/>
<dbReference type="Pfam" id="PF13802">
    <property type="entry name" value="Gal_mutarotas_2"/>
    <property type="match status" value="1"/>
</dbReference>
<dbReference type="Pfam" id="PF01055">
    <property type="entry name" value="Glyco_hydro_31_2nd"/>
    <property type="match status" value="1"/>
</dbReference>
<dbReference type="Proteomes" id="UP000290975">
    <property type="component" value="Unassembled WGS sequence"/>
</dbReference>
<reference evidence="5 6" key="1">
    <citation type="submission" date="2014-12" db="EMBL/GenBank/DDBJ databases">
        <title>Whole genome sequencing of Sphingobium xenophagum OW59.</title>
        <authorList>
            <person name="Ohta Y."/>
            <person name="Nishi S."/>
            <person name="Hatada Y."/>
        </authorList>
    </citation>
    <scope>NUCLEOTIDE SEQUENCE [LARGE SCALE GENOMIC DNA]</scope>
    <source>
        <strain evidence="5 6">OW59</strain>
    </source>
</reference>
<dbReference type="Gene3D" id="2.60.40.1760">
    <property type="entry name" value="glycosyl hydrolase (family 31)"/>
    <property type="match status" value="1"/>
</dbReference>
<dbReference type="Gene3D" id="2.60.40.1180">
    <property type="entry name" value="Golgi alpha-mannosidase II"/>
    <property type="match status" value="2"/>
</dbReference>
<dbReference type="SUPFAM" id="SSF51011">
    <property type="entry name" value="Glycosyl hydrolase domain"/>
    <property type="match status" value="1"/>
</dbReference>
<dbReference type="Pfam" id="PF21365">
    <property type="entry name" value="Glyco_hydro_31_3rd"/>
    <property type="match status" value="1"/>
</dbReference>
<dbReference type="PANTHER" id="PTHR43863">
    <property type="entry name" value="HYDROLASE, PUTATIVE (AFU_ORTHOLOGUE AFUA_1G03140)-RELATED"/>
    <property type="match status" value="1"/>
</dbReference>
<evidence type="ECO:0000313" key="5">
    <source>
        <dbReference type="EMBL" id="GBH28856.1"/>
    </source>
</evidence>
<dbReference type="Pfam" id="PF17137">
    <property type="entry name" value="DUF5110"/>
    <property type="match status" value="1"/>
</dbReference>
<dbReference type="InterPro" id="IPR025887">
    <property type="entry name" value="Glyco_hydro_31_N_dom"/>
</dbReference>
<feature type="domain" description="PA14" evidence="4">
    <location>
        <begin position="224"/>
        <end position="389"/>
    </location>
</feature>
<protein>
    <submittedName>
        <fullName evidence="5">Alpha-D-xyloside xylohydrolase</fullName>
    </submittedName>
</protein>